<evidence type="ECO:0000313" key="14">
    <source>
        <dbReference type="Proteomes" id="UP000789390"/>
    </source>
</evidence>
<feature type="transmembrane region" description="Helical" evidence="11">
    <location>
        <begin position="601"/>
        <end position="619"/>
    </location>
</feature>
<feature type="transmembrane region" description="Helical" evidence="11">
    <location>
        <begin position="836"/>
        <end position="853"/>
    </location>
</feature>
<feature type="domain" description="GPI ethanolamine phosphate transferase 2 C-terminal" evidence="12">
    <location>
        <begin position="679"/>
        <end position="850"/>
    </location>
</feature>
<dbReference type="UniPathway" id="UPA00196"/>
<dbReference type="Proteomes" id="UP000789390">
    <property type="component" value="Unassembled WGS sequence"/>
</dbReference>
<feature type="transmembrane region" description="Helical" evidence="11">
    <location>
        <begin position="763"/>
        <end position="785"/>
    </location>
</feature>
<feature type="transmembrane region" description="Helical" evidence="11">
    <location>
        <begin position="684"/>
        <end position="708"/>
    </location>
</feature>
<dbReference type="CDD" id="cd16024">
    <property type="entry name" value="GPI_EPT_2"/>
    <property type="match status" value="1"/>
</dbReference>
<accession>A0A8J2WD03</accession>
<keyword evidence="10" id="KW-0325">Glycoprotein</keyword>
<dbReference type="InterPro" id="IPR017850">
    <property type="entry name" value="Alkaline_phosphatase_core_sf"/>
</dbReference>
<feature type="transmembrane region" description="Helical" evidence="11">
    <location>
        <begin position="631"/>
        <end position="654"/>
    </location>
</feature>
<sequence>MNSKSFCFFYIIFGHVATILIFVVGFLPIRNKNQTISNWNDSFPKDVNGLLLNPEQLYTAKLTRIVLIVIDALRADFILGENLNSMPFLSDLHRNGKACSYLAQAHTPTVTLPRIKALLTGSVPGFADVIFNLGSPQLDEDNVLSQFAAHNHKMVFYGDDTWLKLFPRKFVRSEGTTSFFVNDFIEVDDNVTRHLDFELKQTDWSVMILHYLGLDHIGHVSGPRSPLIPKKLREMDDVIKKIHQRFSTKHTAIIICGDHGMSDSGSHGGSSKSEVEIPLTFVMEGCQPDSKSDSDFSNHLQIDLAPTMAVLMGVPIPSNNLGSLLLGVTHDFELKHKLYAAYVNARNIHLQSKTNAENLEFQRAVKLYQDWLTNNASGKEDYIVNLFVKSAAEMSSISIKSLVEFDLYLMIVGIIISFQLLVITVLECQIVIGCSTARPVYSFIIGISLFLILGHVLTCVSIDNESHICISGHVPAMHCIGLSFCIICLFVINFQLIWNRSHICIKQLGSIPEVFLLFGSLLHAFSLGASSFVEEEHQTYYYFVNTLALLMISKSKNQKESVISLFGFMGLVRIARCWNQTGDKWINEADVKEWLNKPANQPYLTISSVIGAMGILHWIHSNLKLGTLQMMSTFVCLCANLAYRSAFGFFSIYYPQSTGLVEAGVAYLSLIAIGVSSRERSSTFIAMWIVLTSLLKRPHNLILTWIHLLQYSLISPHLTKQLHPFYTNLAHYWIGMTWYFQEGNGNNLARIDLASGYVGLSTYNVFAVGFLLSCATFSGPVLALLLDIHRQKLHSKNNFQMYGFIYSRMFIMTLFFIIVTSLRYHLFVWTVFSPKLLYEGAMSIFMSLIIILAR</sequence>
<feature type="transmembrane region" description="Helical" evidence="11">
    <location>
        <begin position="440"/>
        <end position="463"/>
    </location>
</feature>
<keyword evidence="6 11" id="KW-0812">Transmembrane</keyword>
<evidence type="ECO:0000256" key="7">
    <source>
        <dbReference type="ARBA" id="ARBA00022824"/>
    </source>
</evidence>
<dbReference type="PANTHER" id="PTHR23072:SF0">
    <property type="entry name" value="GPI ETHANOLAMINE PHOSPHATE TRANSFERASE 2"/>
    <property type="match status" value="1"/>
</dbReference>
<keyword evidence="4" id="KW-0337">GPI-anchor biosynthesis</keyword>
<keyword evidence="14" id="KW-1185">Reference proteome</keyword>
<dbReference type="AlphaFoldDB" id="A0A8J2WD03"/>
<dbReference type="Pfam" id="PF01663">
    <property type="entry name" value="Phosphodiest"/>
    <property type="match status" value="1"/>
</dbReference>
<protein>
    <recommendedName>
        <fullName evidence="12">GPI ethanolamine phosphate transferase 2 C-terminal domain-containing protein</fullName>
    </recommendedName>
</protein>
<gene>
    <name evidence="13" type="ORF">DGAL_LOCUS1836</name>
</gene>
<proteinExistence type="inferred from homology"/>
<evidence type="ECO:0000256" key="10">
    <source>
        <dbReference type="ARBA" id="ARBA00023180"/>
    </source>
</evidence>
<comment type="caution">
    <text evidence="13">The sequence shown here is derived from an EMBL/GenBank/DDBJ whole genome shotgun (WGS) entry which is preliminary data.</text>
</comment>
<dbReference type="GO" id="GO:0051267">
    <property type="term" value="F:CP2 mannose-ethanolamine phosphotransferase activity"/>
    <property type="evidence" value="ECO:0007669"/>
    <property type="project" value="TreeGrafter"/>
</dbReference>
<keyword evidence="9 11" id="KW-0472">Membrane</keyword>
<evidence type="ECO:0000259" key="12">
    <source>
        <dbReference type="Pfam" id="PF19316"/>
    </source>
</evidence>
<dbReference type="GO" id="GO:0006506">
    <property type="term" value="P:GPI anchor biosynthetic process"/>
    <property type="evidence" value="ECO:0007669"/>
    <property type="project" value="UniProtKB-UniPathway"/>
</dbReference>
<feature type="transmembrane region" description="Helical" evidence="11">
    <location>
        <begin position="475"/>
        <end position="494"/>
    </location>
</feature>
<dbReference type="GO" id="GO:0005789">
    <property type="term" value="C:endoplasmic reticulum membrane"/>
    <property type="evidence" value="ECO:0007669"/>
    <property type="project" value="UniProtKB-SubCell"/>
</dbReference>
<comment type="subcellular location">
    <subcellularLocation>
        <location evidence="1">Endoplasmic reticulum membrane</location>
        <topology evidence="1">Multi-pass membrane protein</topology>
    </subcellularLocation>
</comment>
<evidence type="ECO:0000256" key="3">
    <source>
        <dbReference type="ARBA" id="ARBA00005315"/>
    </source>
</evidence>
<dbReference type="InterPro" id="IPR037674">
    <property type="entry name" value="PIG-G_N"/>
</dbReference>
<keyword evidence="7" id="KW-0256">Endoplasmic reticulum</keyword>
<keyword evidence="5" id="KW-0808">Transferase</keyword>
<evidence type="ECO:0000256" key="11">
    <source>
        <dbReference type="SAM" id="Phobius"/>
    </source>
</evidence>
<evidence type="ECO:0000256" key="4">
    <source>
        <dbReference type="ARBA" id="ARBA00022502"/>
    </source>
</evidence>
<feature type="transmembrane region" description="Helical" evidence="11">
    <location>
        <begin position="7"/>
        <end position="29"/>
    </location>
</feature>
<dbReference type="SUPFAM" id="SSF53649">
    <property type="entry name" value="Alkaline phosphatase-like"/>
    <property type="match status" value="1"/>
</dbReference>
<feature type="domain" description="GPI ethanolamine phosphate transferase 2 C-terminal" evidence="12">
    <location>
        <begin position="512"/>
        <end position="616"/>
    </location>
</feature>
<dbReference type="Pfam" id="PF19316">
    <property type="entry name" value="PIGO_PIGG"/>
    <property type="match status" value="2"/>
</dbReference>
<dbReference type="OrthoDB" id="272139at2759"/>
<feature type="transmembrane region" description="Helical" evidence="11">
    <location>
        <begin position="407"/>
        <end position="428"/>
    </location>
</feature>
<evidence type="ECO:0000256" key="5">
    <source>
        <dbReference type="ARBA" id="ARBA00022679"/>
    </source>
</evidence>
<dbReference type="PANTHER" id="PTHR23072">
    <property type="entry name" value="PHOSPHATIDYLINOSITOL GLYCAN-RELATED"/>
    <property type="match status" value="1"/>
</dbReference>
<evidence type="ECO:0000256" key="6">
    <source>
        <dbReference type="ARBA" id="ARBA00022692"/>
    </source>
</evidence>
<reference evidence="13" key="1">
    <citation type="submission" date="2021-11" db="EMBL/GenBank/DDBJ databases">
        <authorList>
            <person name="Schell T."/>
        </authorList>
    </citation>
    <scope>NUCLEOTIDE SEQUENCE</scope>
    <source>
        <strain evidence="13">M5</strain>
    </source>
</reference>
<evidence type="ECO:0000256" key="2">
    <source>
        <dbReference type="ARBA" id="ARBA00004687"/>
    </source>
</evidence>
<feature type="transmembrane region" description="Helical" evidence="11">
    <location>
        <begin position="660"/>
        <end position="677"/>
    </location>
</feature>
<comment type="similarity">
    <text evidence="3">Belongs to the PIGG/PIGN/PIGO family. PIGG subfamily.</text>
</comment>
<evidence type="ECO:0000256" key="1">
    <source>
        <dbReference type="ARBA" id="ARBA00004477"/>
    </source>
</evidence>
<feature type="transmembrane region" description="Helical" evidence="11">
    <location>
        <begin position="805"/>
        <end position="824"/>
    </location>
</feature>
<evidence type="ECO:0000256" key="8">
    <source>
        <dbReference type="ARBA" id="ARBA00022989"/>
    </source>
</evidence>
<dbReference type="InterPro" id="IPR045687">
    <property type="entry name" value="PIGG/GPI7_C"/>
</dbReference>
<name>A0A8J2WD03_9CRUS</name>
<feature type="transmembrane region" description="Helical" evidence="11">
    <location>
        <begin position="514"/>
        <end position="533"/>
    </location>
</feature>
<keyword evidence="8 11" id="KW-1133">Transmembrane helix</keyword>
<dbReference type="EMBL" id="CAKKLH010000024">
    <property type="protein sequence ID" value="CAH0099680.1"/>
    <property type="molecule type" value="Genomic_DNA"/>
</dbReference>
<evidence type="ECO:0000313" key="13">
    <source>
        <dbReference type="EMBL" id="CAH0099680.1"/>
    </source>
</evidence>
<organism evidence="13 14">
    <name type="scientific">Daphnia galeata</name>
    <dbReference type="NCBI Taxonomy" id="27404"/>
    <lineage>
        <taxon>Eukaryota</taxon>
        <taxon>Metazoa</taxon>
        <taxon>Ecdysozoa</taxon>
        <taxon>Arthropoda</taxon>
        <taxon>Crustacea</taxon>
        <taxon>Branchiopoda</taxon>
        <taxon>Diplostraca</taxon>
        <taxon>Cladocera</taxon>
        <taxon>Anomopoda</taxon>
        <taxon>Daphniidae</taxon>
        <taxon>Daphnia</taxon>
    </lineage>
</organism>
<dbReference type="InterPro" id="IPR039527">
    <property type="entry name" value="PIGG/GPI7"/>
</dbReference>
<evidence type="ECO:0000256" key="9">
    <source>
        <dbReference type="ARBA" id="ARBA00023136"/>
    </source>
</evidence>
<comment type="pathway">
    <text evidence="2">Glycolipid biosynthesis; glycosylphosphatidylinositol-anchor biosynthesis.</text>
</comment>
<dbReference type="InterPro" id="IPR002591">
    <property type="entry name" value="Phosphodiest/P_Trfase"/>
</dbReference>
<dbReference type="Gene3D" id="3.40.720.10">
    <property type="entry name" value="Alkaline Phosphatase, subunit A"/>
    <property type="match status" value="1"/>
</dbReference>